<gene>
    <name evidence="10" type="ORF">BB559_005219</name>
</gene>
<dbReference type="InterPro" id="IPR001680">
    <property type="entry name" value="WD40_rpt"/>
</dbReference>
<proteinExistence type="inferred from homology"/>
<organism evidence="10 11">
    <name type="scientific">Furculomyces boomerangus</name>
    <dbReference type="NCBI Taxonomy" id="61424"/>
    <lineage>
        <taxon>Eukaryota</taxon>
        <taxon>Fungi</taxon>
        <taxon>Fungi incertae sedis</taxon>
        <taxon>Zoopagomycota</taxon>
        <taxon>Kickxellomycotina</taxon>
        <taxon>Harpellomycetes</taxon>
        <taxon>Harpellales</taxon>
        <taxon>Harpellaceae</taxon>
        <taxon>Furculomyces</taxon>
    </lineage>
</organism>
<dbReference type="PROSITE" id="PS50082">
    <property type="entry name" value="WD_REPEATS_2"/>
    <property type="match status" value="1"/>
</dbReference>
<evidence type="ECO:0000313" key="11">
    <source>
        <dbReference type="Proteomes" id="UP000245699"/>
    </source>
</evidence>
<dbReference type="GO" id="GO:0005634">
    <property type="term" value="C:nucleus"/>
    <property type="evidence" value="ECO:0007669"/>
    <property type="project" value="TreeGrafter"/>
</dbReference>
<feature type="compositionally biased region" description="Polar residues" evidence="9">
    <location>
        <begin position="837"/>
        <end position="858"/>
    </location>
</feature>
<comment type="similarity">
    <text evidence="1">Belongs to the WD repeat DDB2/WDR76 family.</text>
</comment>
<feature type="region of interest" description="Disordered" evidence="9">
    <location>
        <begin position="691"/>
        <end position="941"/>
    </location>
</feature>
<dbReference type="EMBL" id="MBFT01000570">
    <property type="protein sequence ID" value="PVU89158.1"/>
    <property type="molecule type" value="Genomic_DNA"/>
</dbReference>
<protein>
    <recommendedName>
        <fullName evidence="3">DNA damage-binding protein CMR1</fullName>
    </recommendedName>
    <alternativeName>
        <fullName evidence="2">DNA damage-binding protein cmr1</fullName>
    </alternativeName>
</protein>
<reference evidence="10 11" key="1">
    <citation type="journal article" date="2018" name="MBio">
        <title>Comparative Genomics Reveals the Core Gene Toolbox for the Fungus-Insect Symbiosis.</title>
        <authorList>
            <person name="Wang Y."/>
            <person name="Stata M."/>
            <person name="Wang W."/>
            <person name="Stajich J.E."/>
            <person name="White M.M."/>
            <person name="Moncalvo J.M."/>
        </authorList>
    </citation>
    <scope>NUCLEOTIDE SEQUENCE [LARGE SCALE GENOMIC DNA]</scope>
    <source>
        <strain evidence="10 11">AUS-77-4</strain>
    </source>
</reference>
<dbReference type="Proteomes" id="UP000245699">
    <property type="component" value="Unassembled WGS sequence"/>
</dbReference>
<evidence type="ECO:0000256" key="8">
    <source>
        <dbReference type="PROSITE-ProRule" id="PRU00221"/>
    </source>
</evidence>
<evidence type="ECO:0000256" key="7">
    <source>
        <dbReference type="ARBA" id="ARBA00023125"/>
    </source>
</evidence>
<dbReference type="SMART" id="SM00320">
    <property type="entry name" value="WD40"/>
    <property type="match status" value="4"/>
</dbReference>
<feature type="compositionally biased region" description="Basic and acidic residues" evidence="9">
    <location>
        <begin position="115"/>
        <end position="133"/>
    </location>
</feature>
<evidence type="ECO:0000256" key="9">
    <source>
        <dbReference type="SAM" id="MobiDB-lite"/>
    </source>
</evidence>
<dbReference type="PANTHER" id="PTHR14773:SF0">
    <property type="entry name" value="WD REPEAT-CONTAINING PROTEIN 76"/>
    <property type="match status" value="1"/>
</dbReference>
<dbReference type="PROSITE" id="PS00678">
    <property type="entry name" value="WD_REPEATS_1"/>
    <property type="match status" value="1"/>
</dbReference>
<feature type="repeat" description="WD" evidence="8">
    <location>
        <begin position="354"/>
        <end position="389"/>
    </location>
</feature>
<feature type="compositionally biased region" description="Acidic residues" evidence="9">
    <location>
        <begin position="691"/>
        <end position="701"/>
    </location>
</feature>
<evidence type="ECO:0000256" key="3">
    <source>
        <dbReference type="ARBA" id="ARBA00021132"/>
    </source>
</evidence>
<keyword evidence="5" id="KW-0677">Repeat</keyword>
<dbReference type="PANTHER" id="PTHR14773">
    <property type="entry name" value="WD REPEAT-CONTAINING PROTEIN 76"/>
    <property type="match status" value="1"/>
</dbReference>
<dbReference type="InterPro" id="IPR036322">
    <property type="entry name" value="WD40_repeat_dom_sf"/>
</dbReference>
<dbReference type="GO" id="GO:0003677">
    <property type="term" value="F:DNA binding"/>
    <property type="evidence" value="ECO:0007669"/>
    <property type="project" value="UniProtKB-KW"/>
</dbReference>
<dbReference type="STRING" id="61424.A0A2T9Y9Y5"/>
<evidence type="ECO:0000256" key="4">
    <source>
        <dbReference type="ARBA" id="ARBA00022574"/>
    </source>
</evidence>
<feature type="compositionally biased region" description="Polar residues" evidence="9">
    <location>
        <begin position="867"/>
        <end position="885"/>
    </location>
</feature>
<feature type="region of interest" description="Disordered" evidence="9">
    <location>
        <begin position="458"/>
        <end position="490"/>
    </location>
</feature>
<feature type="compositionally biased region" description="Basic and acidic residues" evidence="9">
    <location>
        <begin position="222"/>
        <end position="237"/>
    </location>
</feature>
<dbReference type="SUPFAM" id="SSF50978">
    <property type="entry name" value="WD40 repeat-like"/>
    <property type="match status" value="1"/>
</dbReference>
<evidence type="ECO:0000256" key="2">
    <source>
        <dbReference type="ARBA" id="ARBA00020027"/>
    </source>
</evidence>
<dbReference type="Pfam" id="PF00400">
    <property type="entry name" value="WD40"/>
    <property type="match status" value="3"/>
</dbReference>
<keyword evidence="4 8" id="KW-0853">WD repeat</keyword>
<dbReference type="Gene3D" id="2.130.10.10">
    <property type="entry name" value="YVTN repeat-like/Quinoprotein amine dehydrogenase"/>
    <property type="match status" value="1"/>
</dbReference>
<comment type="caution">
    <text evidence="10">The sequence shown here is derived from an EMBL/GenBank/DDBJ whole genome shotgun (WGS) entry which is preliminary data.</text>
</comment>
<feature type="region of interest" description="Disordered" evidence="9">
    <location>
        <begin position="587"/>
        <end position="641"/>
    </location>
</feature>
<feature type="region of interest" description="Disordered" evidence="9">
    <location>
        <begin position="107"/>
        <end position="133"/>
    </location>
</feature>
<name>A0A2T9Y9Y5_9FUNG</name>
<feature type="region of interest" description="Disordered" evidence="9">
    <location>
        <begin position="222"/>
        <end position="252"/>
    </location>
</feature>
<feature type="compositionally biased region" description="Acidic residues" evidence="9">
    <location>
        <begin position="477"/>
        <end position="490"/>
    </location>
</feature>
<evidence type="ECO:0000256" key="5">
    <source>
        <dbReference type="ARBA" id="ARBA00022737"/>
    </source>
</evidence>
<feature type="region of interest" description="Disordered" evidence="9">
    <location>
        <begin position="25"/>
        <end position="56"/>
    </location>
</feature>
<evidence type="ECO:0000256" key="6">
    <source>
        <dbReference type="ARBA" id="ARBA00022763"/>
    </source>
</evidence>
<evidence type="ECO:0000313" key="10">
    <source>
        <dbReference type="EMBL" id="PVU89158.1"/>
    </source>
</evidence>
<dbReference type="PROSITE" id="PS50294">
    <property type="entry name" value="WD_REPEATS_REGION"/>
    <property type="match status" value="1"/>
</dbReference>
<sequence>MNTYEKQRLENIKKNQEMLLTLGLKATDSTPNEMPSFSSKKRGIKPTKVENPNNLPEDLYTIDYETSRKEKRVPVPYGEIVSLENGQESKDIVKYFKLVAKQFSISVPENNNDDSENKSVSKNSEMEEIKEEFSETSRIKTKLEIDENSTLSKIFKNMKIRHYEANIPITTQRIYSIAFHPNPDTDSILVCAGDKRGTLGFWRLHSSDYIVKDWESIVDGKKHIKTESNPDNKESPKSSKTKNNKIDSSEGHEPDLFSFYPHSETVSCINIPQESPNNVYTSGYDGTIRILDLSHPTSFNQILKLKDDPMITSMELQFYNGKHNSSHPLVWFTTTSGIAGFTDPREPNSKVHSHMFHDNRIGCISTNPKVQNILATASTDRTIRVWDVRHMLSPLDIENETESNPIELQNLDEGGSVTSAYFNPSGDQLATTSFNNIVSVWSFDKAQNKVVDKKFLNHNNRTGSDDSDLSNLSDAPTDLEYDSDEKDNEDIDVDETFSVHSSDEENSKNDKTKKTLELSRKKLSSIDSQTVCSNCRNLFSISKLDFGTPSQEHKYCSDCLPNINTKTESSDDINIDIENDLTPVTLKKSQPSLDTNNLSVNDTPTARDKDFSYEDMLDTPSNSLNSNGKRKTKKPSPYHEPIIVIDQKAPKMADLDIINLHDDNKKTKRRGSTIPPKKVVVFDDSDDDFDFGIYEQQDDSSDFVAEKSESEEDFNASFDSSDSDYPKGKNEKKTRSGTSKQPSNKKSKKEPIQNKRSTRKPVVSKVELQKPTFKKVTLSKTEPKTKPLNSSSDKKLDNITSASSPSKPTLKKIPGSNIVSNLPKKPISTLTPKLKTESSTSGNENTNKFKIPTPTKQHSLVKEFKSPSFSSEDGNTKTNVQNNEPTLPIQKKTPVLGVKPPPSNSITAPSITPKKLPGFSKPSTGLSKSLGGIGSLGPVRRVGLSKKRGGLVLSKQPINSNVNGLKK</sequence>
<feature type="compositionally biased region" description="Polar residues" evidence="9">
    <location>
        <begin position="27"/>
        <end position="38"/>
    </location>
</feature>
<dbReference type="AlphaFoldDB" id="A0A2T9Y9Y5"/>
<feature type="compositionally biased region" description="Basic and acidic residues" evidence="9">
    <location>
        <begin position="724"/>
        <end position="734"/>
    </location>
</feature>
<dbReference type="InterPro" id="IPR015943">
    <property type="entry name" value="WD40/YVTN_repeat-like_dom_sf"/>
</dbReference>
<keyword evidence="6" id="KW-0227">DNA damage</keyword>
<dbReference type="OrthoDB" id="9890280at2759"/>
<dbReference type="GO" id="GO:0006974">
    <property type="term" value="P:DNA damage response"/>
    <property type="evidence" value="ECO:0007669"/>
    <property type="project" value="UniProtKB-KW"/>
</dbReference>
<dbReference type="InterPro" id="IPR050853">
    <property type="entry name" value="WD_repeat_DNA-damage-binding"/>
</dbReference>
<dbReference type="GO" id="GO:2000001">
    <property type="term" value="P:regulation of DNA damage checkpoint"/>
    <property type="evidence" value="ECO:0007669"/>
    <property type="project" value="TreeGrafter"/>
</dbReference>
<feature type="compositionally biased region" description="Polar residues" evidence="9">
    <location>
        <begin position="587"/>
        <end position="604"/>
    </location>
</feature>
<feature type="compositionally biased region" description="Polar residues" evidence="9">
    <location>
        <begin position="798"/>
        <end position="807"/>
    </location>
</feature>
<dbReference type="InterPro" id="IPR019775">
    <property type="entry name" value="WD40_repeat_CS"/>
</dbReference>
<keyword evidence="7" id="KW-0238">DNA-binding</keyword>
<keyword evidence="11" id="KW-1185">Reference proteome</keyword>
<evidence type="ECO:0000256" key="1">
    <source>
        <dbReference type="ARBA" id="ARBA00005434"/>
    </source>
</evidence>
<accession>A0A2T9Y9Y5</accession>